<name>A0ABR0FXZ2_9PEZI</name>
<keyword evidence="3" id="KW-1185">Reference proteome</keyword>
<gene>
    <name evidence="2" type="ORF">QC761_0006010</name>
</gene>
<feature type="compositionally biased region" description="Polar residues" evidence="1">
    <location>
        <begin position="121"/>
        <end position="134"/>
    </location>
</feature>
<evidence type="ECO:0000313" key="2">
    <source>
        <dbReference type="EMBL" id="KAK4647935.1"/>
    </source>
</evidence>
<feature type="region of interest" description="Disordered" evidence="1">
    <location>
        <begin position="110"/>
        <end position="134"/>
    </location>
</feature>
<evidence type="ECO:0000256" key="1">
    <source>
        <dbReference type="SAM" id="MobiDB-lite"/>
    </source>
</evidence>
<reference evidence="2 3" key="1">
    <citation type="journal article" date="2023" name="bioRxiv">
        <title>High-quality genome assemblies of four members of thePodospora anserinaspecies complex.</title>
        <authorList>
            <person name="Ament-Velasquez S.L."/>
            <person name="Vogan A.A."/>
            <person name="Wallerman O."/>
            <person name="Hartmann F."/>
            <person name="Gautier V."/>
            <person name="Silar P."/>
            <person name="Giraud T."/>
            <person name="Johannesson H."/>
        </authorList>
    </citation>
    <scope>NUCLEOTIDE SEQUENCE [LARGE SCALE GENOMIC DNA]</scope>
    <source>
        <strain evidence="2 3">CBS 112042</strain>
    </source>
</reference>
<dbReference type="Proteomes" id="UP001322138">
    <property type="component" value="Unassembled WGS sequence"/>
</dbReference>
<dbReference type="GeneID" id="87890891"/>
<accession>A0ABR0FXZ2</accession>
<comment type="caution">
    <text evidence="2">The sequence shown here is derived from an EMBL/GenBank/DDBJ whole genome shotgun (WGS) entry which is preliminary data.</text>
</comment>
<protein>
    <submittedName>
        <fullName evidence="2">Uncharacterized protein</fullName>
    </submittedName>
</protein>
<organism evidence="2 3">
    <name type="scientific">Podospora bellae-mahoneyi</name>
    <dbReference type="NCBI Taxonomy" id="2093777"/>
    <lineage>
        <taxon>Eukaryota</taxon>
        <taxon>Fungi</taxon>
        <taxon>Dikarya</taxon>
        <taxon>Ascomycota</taxon>
        <taxon>Pezizomycotina</taxon>
        <taxon>Sordariomycetes</taxon>
        <taxon>Sordariomycetidae</taxon>
        <taxon>Sordariales</taxon>
        <taxon>Podosporaceae</taxon>
        <taxon>Podospora</taxon>
    </lineage>
</organism>
<dbReference type="EMBL" id="JAFFGZ010000001">
    <property type="protein sequence ID" value="KAK4647935.1"/>
    <property type="molecule type" value="Genomic_DNA"/>
</dbReference>
<evidence type="ECO:0000313" key="3">
    <source>
        <dbReference type="Proteomes" id="UP001322138"/>
    </source>
</evidence>
<dbReference type="RefSeq" id="XP_062736911.1">
    <property type="nucleotide sequence ID" value="XM_062871831.1"/>
</dbReference>
<proteinExistence type="predicted"/>
<sequence>MEPSLDTHDPSQGAVRAAAQFEGTLVLLDDIMRSSDAAPRSGPDLDQALNQALLSPSAFPDTDDESFTASSVSGDGWTEIFTTAAEDDEIRTQSNRSQTTISRRSWIRPMHEWGMDDPPDGSSSRWGGSERANSNWNWTDAESIRSTNQERGITALEVVEEDLEEDPGDLYDDPSDGMTTEPGDVRINPAPPTPHLLSNYPGPNTLLSLEPIGPSSSEKGKQREAVCRHVLNGEDCTCIDPSKLDQLQRDLDVQRDLIMEIEKDGKTRFAELPRVEVAGIEIDFDGLQRKYWADCAKAHCK</sequence>